<evidence type="ECO:0000313" key="5">
    <source>
        <dbReference type="EMBL" id="MBB4570940.1"/>
    </source>
</evidence>
<keyword evidence="6" id="KW-1185">Reference proteome</keyword>
<dbReference type="GO" id="GO:0030272">
    <property type="term" value="F:5-formyltetrahydrofolate cyclo-ligase activity"/>
    <property type="evidence" value="ECO:0007669"/>
    <property type="project" value="UniProtKB-EC"/>
</dbReference>
<gene>
    <name evidence="5" type="ORF">GGE60_005097</name>
</gene>
<dbReference type="EMBL" id="JACIIG010000017">
    <property type="protein sequence ID" value="MBB4570940.1"/>
    <property type="molecule type" value="Genomic_DNA"/>
</dbReference>
<comment type="cofactor">
    <cofactor evidence="4">
        <name>Mg(2+)</name>
        <dbReference type="ChEBI" id="CHEBI:18420"/>
    </cofactor>
</comment>
<comment type="caution">
    <text evidence="5">The sequence shown here is derived from an EMBL/GenBank/DDBJ whole genome shotgun (WGS) entry which is preliminary data.</text>
</comment>
<comment type="similarity">
    <text evidence="1 4">Belongs to the 5-formyltetrahydrofolate cyclo-ligase family.</text>
</comment>
<dbReference type="PANTHER" id="PTHR23407">
    <property type="entry name" value="ATPASE INHIBITOR/5-FORMYLTETRAHYDROFOLATE CYCLO-LIGASE"/>
    <property type="match status" value="1"/>
</dbReference>
<organism evidence="5 6">
    <name type="scientific">Rhizobium leucaenae</name>
    <dbReference type="NCBI Taxonomy" id="29450"/>
    <lineage>
        <taxon>Bacteria</taxon>
        <taxon>Pseudomonadati</taxon>
        <taxon>Pseudomonadota</taxon>
        <taxon>Alphaproteobacteria</taxon>
        <taxon>Hyphomicrobiales</taxon>
        <taxon>Rhizobiaceae</taxon>
        <taxon>Rhizobium/Agrobacterium group</taxon>
        <taxon>Rhizobium</taxon>
    </lineage>
</organism>
<dbReference type="NCBIfam" id="TIGR02727">
    <property type="entry name" value="MTHFS_bact"/>
    <property type="match status" value="1"/>
</dbReference>
<accession>A0A7W6ZZC3</accession>
<dbReference type="Proteomes" id="UP000543836">
    <property type="component" value="Unassembled WGS sequence"/>
</dbReference>
<evidence type="ECO:0000256" key="4">
    <source>
        <dbReference type="RuleBase" id="RU361279"/>
    </source>
</evidence>
<reference evidence="5 6" key="1">
    <citation type="submission" date="2020-08" db="EMBL/GenBank/DDBJ databases">
        <title>Genomic Encyclopedia of Type Strains, Phase IV (KMG-V): Genome sequencing to study the core and pangenomes of soil and plant-associated prokaryotes.</title>
        <authorList>
            <person name="Whitman W."/>
        </authorList>
    </citation>
    <scope>NUCLEOTIDE SEQUENCE [LARGE SCALE GENOMIC DNA]</scope>
    <source>
        <strain evidence="5 6">SEMIA 492</strain>
    </source>
</reference>
<evidence type="ECO:0000256" key="3">
    <source>
        <dbReference type="ARBA" id="ARBA00022840"/>
    </source>
</evidence>
<dbReference type="Gene3D" id="3.40.50.10420">
    <property type="entry name" value="NagB/RpiA/CoA transferase-like"/>
    <property type="match status" value="1"/>
</dbReference>
<proteinExistence type="inferred from homology"/>
<comment type="catalytic activity">
    <reaction evidence="4">
        <text>(6S)-5-formyl-5,6,7,8-tetrahydrofolate + ATP = (6R)-5,10-methenyltetrahydrofolate + ADP + phosphate</text>
        <dbReference type="Rhea" id="RHEA:10488"/>
        <dbReference type="ChEBI" id="CHEBI:30616"/>
        <dbReference type="ChEBI" id="CHEBI:43474"/>
        <dbReference type="ChEBI" id="CHEBI:57455"/>
        <dbReference type="ChEBI" id="CHEBI:57457"/>
        <dbReference type="ChEBI" id="CHEBI:456216"/>
        <dbReference type="EC" id="6.3.3.2"/>
    </reaction>
</comment>
<dbReference type="GO" id="GO:0005524">
    <property type="term" value="F:ATP binding"/>
    <property type="evidence" value="ECO:0007669"/>
    <property type="project" value="UniProtKB-KW"/>
</dbReference>
<dbReference type="GO" id="GO:0035999">
    <property type="term" value="P:tetrahydrofolate interconversion"/>
    <property type="evidence" value="ECO:0007669"/>
    <property type="project" value="TreeGrafter"/>
</dbReference>
<dbReference type="GO" id="GO:0046872">
    <property type="term" value="F:metal ion binding"/>
    <property type="evidence" value="ECO:0007669"/>
    <property type="project" value="UniProtKB-KW"/>
</dbReference>
<keyword evidence="4" id="KW-0479">Metal-binding</keyword>
<dbReference type="InterPro" id="IPR002698">
    <property type="entry name" value="FTHF_cligase"/>
</dbReference>
<dbReference type="PANTHER" id="PTHR23407:SF1">
    <property type="entry name" value="5-FORMYLTETRAHYDROFOLATE CYCLO-LIGASE"/>
    <property type="match status" value="1"/>
</dbReference>
<dbReference type="InterPro" id="IPR024185">
    <property type="entry name" value="FTHF_cligase-like_sf"/>
</dbReference>
<dbReference type="EC" id="6.3.3.2" evidence="4"/>
<sequence>MAALVTLRSPATARNISIDERSKKISIQELNCHIVPYIKIIAAAQAAFHLNPSNGRGKERMTRSDRSEMNEAPHEYASPACMLHEVDPAYSGISPSFATNADVFAWRKTQRQRLIDERKALPVADREDYTRAIANHLDRIVTNVAGKHVSLFWPFLGEPDLRGWMACLTARGAICLLPVVVAKATPLLFRSWKMGERLERGVWNIPVPADGKEAAPDIVIAPLVGFDAGCFRLGYGGGFFDRTLASLGRKPLAIGVGFESQKIDTIHPLAHDIPMDVVVTQTAVRYR</sequence>
<dbReference type="InterPro" id="IPR037171">
    <property type="entry name" value="NagB/RpiA_transferase-like"/>
</dbReference>
<dbReference type="AlphaFoldDB" id="A0A7W6ZZC3"/>
<dbReference type="SUPFAM" id="SSF100950">
    <property type="entry name" value="NagB/RpiA/CoA transferase-like"/>
    <property type="match status" value="1"/>
</dbReference>
<keyword evidence="4" id="KW-0460">Magnesium</keyword>
<keyword evidence="2 4" id="KW-0547">Nucleotide-binding</keyword>
<evidence type="ECO:0000313" key="6">
    <source>
        <dbReference type="Proteomes" id="UP000543836"/>
    </source>
</evidence>
<evidence type="ECO:0000256" key="2">
    <source>
        <dbReference type="ARBA" id="ARBA00022741"/>
    </source>
</evidence>
<protein>
    <recommendedName>
        <fullName evidence="4">5-formyltetrahydrofolate cyclo-ligase</fullName>
        <ecNumber evidence="4">6.3.3.2</ecNumber>
    </recommendedName>
</protein>
<evidence type="ECO:0000256" key="1">
    <source>
        <dbReference type="ARBA" id="ARBA00010638"/>
    </source>
</evidence>
<keyword evidence="3 4" id="KW-0067">ATP-binding</keyword>
<dbReference type="RefSeq" id="WP_342587865.1">
    <property type="nucleotide sequence ID" value="NZ_JACIIG010000017.1"/>
</dbReference>
<dbReference type="GO" id="GO:0009396">
    <property type="term" value="P:folic acid-containing compound biosynthetic process"/>
    <property type="evidence" value="ECO:0007669"/>
    <property type="project" value="TreeGrafter"/>
</dbReference>
<name>A0A7W6ZZC3_9HYPH</name>
<dbReference type="Pfam" id="PF01812">
    <property type="entry name" value="5-FTHF_cyc-lig"/>
    <property type="match status" value="1"/>
</dbReference>